<comment type="caution">
    <text evidence="1">The sequence shown here is derived from an EMBL/GenBank/DDBJ whole genome shotgun (WGS) entry which is preliminary data.</text>
</comment>
<reference evidence="2" key="1">
    <citation type="submission" date="2017-03" db="EMBL/GenBank/DDBJ databases">
        <title>Phytopthora megakarya and P. palmivora, two closely related causual agents of cacao black pod achieved similar genome size and gene model numbers by different mechanisms.</title>
        <authorList>
            <person name="Ali S."/>
            <person name="Shao J."/>
            <person name="Larry D.J."/>
            <person name="Kronmiller B."/>
            <person name="Shen D."/>
            <person name="Strem M.D."/>
            <person name="Melnick R.L."/>
            <person name="Guiltinan M.J."/>
            <person name="Tyler B.M."/>
            <person name="Meinhardt L.W."/>
            <person name="Bailey B.A."/>
        </authorList>
    </citation>
    <scope>NUCLEOTIDE SEQUENCE [LARGE SCALE GENOMIC DNA]</scope>
    <source>
        <strain evidence="2">zdho120</strain>
    </source>
</reference>
<keyword evidence="2" id="KW-1185">Reference proteome</keyword>
<proteinExistence type="predicted"/>
<evidence type="ECO:0000313" key="1">
    <source>
        <dbReference type="EMBL" id="OWZ17528.1"/>
    </source>
</evidence>
<protein>
    <submittedName>
        <fullName evidence="1">Uncharacterized protein</fullName>
    </submittedName>
</protein>
<gene>
    <name evidence="1" type="ORF">PHMEG_0008516</name>
</gene>
<name>A0A225WJV1_9STRA</name>
<organism evidence="1 2">
    <name type="scientific">Phytophthora megakarya</name>
    <dbReference type="NCBI Taxonomy" id="4795"/>
    <lineage>
        <taxon>Eukaryota</taxon>
        <taxon>Sar</taxon>
        <taxon>Stramenopiles</taxon>
        <taxon>Oomycota</taxon>
        <taxon>Peronosporomycetes</taxon>
        <taxon>Peronosporales</taxon>
        <taxon>Peronosporaceae</taxon>
        <taxon>Phytophthora</taxon>
    </lineage>
</organism>
<dbReference type="AlphaFoldDB" id="A0A225WJV1"/>
<accession>A0A225WJV1</accession>
<sequence length="226" mass="25262">MVAKSDDHVVLQLRLHVGMEDFYWNPTLAFLLEKVDGEQREKLEFQANIAMITSEVNQIAKRDASSTGNHYSSKLCNIILLFCTCLVASGYLQSRGIAVASMKPVATGCCDGIIHWKPNNNFNEKIFLVNPSGVQVMESGLLHVSIMLRHRNCRSDIAFKVYHGIFEIARVYDDACGWFSNGISKTYVHTIPVEANDTLSVKYVGGGKLFMDDSFMDVLLLPPNTH</sequence>
<evidence type="ECO:0000313" key="2">
    <source>
        <dbReference type="Proteomes" id="UP000198211"/>
    </source>
</evidence>
<dbReference type="Proteomes" id="UP000198211">
    <property type="component" value="Unassembled WGS sequence"/>
</dbReference>
<dbReference type="OrthoDB" id="94833at2759"/>
<dbReference type="EMBL" id="NBNE01000739">
    <property type="protein sequence ID" value="OWZ17528.1"/>
    <property type="molecule type" value="Genomic_DNA"/>
</dbReference>